<accession>A0A1M2VQ35</accession>
<organism evidence="1 2">
    <name type="scientific">Trametes pubescens</name>
    <name type="common">White-rot fungus</name>
    <dbReference type="NCBI Taxonomy" id="154538"/>
    <lineage>
        <taxon>Eukaryota</taxon>
        <taxon>Fungi</taxon>
        <taxon>Dikarya</taxon>
        <taxon>Basidiomycota</taxon>
        <taxon>Agaricomycotina</taxon>
        <taxon>Agaricomycetes</taxon>
        <taxon>Polyporales</taxon>
        <taxon>Polyporaceae</taxon>
        <taxon>Trametes</taxon>
    </lineage>
</organism>
<evidence type="ECO:0000313" key="1">
    <source>
        <dbReference type="EMBL" id="OJT09709.1"/>
    </source>
</evidence>
<evidence type="ECO:0000313" key="2">
    <source>
        <dbReference type="Proteomes" id="UP000184267"/>
    </source>
</evidence>
<reference evidence="1 2" key="1">
    <citation type="submission" date="2016-10" db="EMBL/GenBank/DDBJ databases">
        <title>Genome sequence of the basidiomycete white-rot fungus Trametes pubescens.</title>
        <authorList>
            <person name="Makela M.R."/>
            <person name="Granchi Z."/>
            <person name="Peng M."/>
            <person name="De Vries R.P."/>
            <person name="Grigoriev I."/>
            <person name="Riley R."/>
            <person name="Hilden K."/>
        </authorList>
    </citation>
    <scope>NUCLEOTIDE SEQUENCE [LARGE SCALE GENOMIC DNA]</scope>
    <source>
        <strain evidence="1 2">FBCC735</strain>
    </source>
</reference>
<dbReference type="EMBL" id="MNAD01000883">
    <property type="protein sequence ID" value="OJT09709.1"/>
    <property type="molecule type" value="Genomic_DNA"/>
</dbReference>
<dbReference type="AlphaFoldDB" id="A0A1M2VQ35"/>
<comment type="caution">
    <text evidence="1">The sequence shown here is derived from an EMBL/GenBank/DDBJ whole genome shotgun (WGS) entry which is preliminary data.</text>
</comment>
<protein>
    <submittedName>
        <fullName evidence="1">Uncharacterized protein</fullName>
    </submittedName>
</protein>
<keyword evidence="2" id="KW-1185">Reference proteome</keyword>
<dbReference type="Proteomes" id="UP000184267">
    <property type="component" value="Unassembled WGS sequence"/>
</dbReference>
<name>A0A1M2VQ35_TRAPU</name>
<gene>
    <name evidence="1" type="ORF">TRAPUB_13814</name>
</gene>
<sequence>MLCLAGVVAPVRRNDPAAWRQCTSVLMSNTVEFPSATQGGGRAKDGACAKGADTPCAMLQRMRGGKFVQSELRPRM</sequence>
<proteinExistence type="predicted"/>